<organism evidence="2 3">
    <name type="scientific">Actinomadura livida</name>
    <dbReference type="NCBI Taxonomy" id="79909"/>
    <lineage>
        <taxon>Bacteria</taxon>
        <taxon>Bacillati</taxon>
        <taxon>Actinomycetota</taxon>
        <taxon>Actinomycetes</taxon>
        <taxon>Streptosporangiales</taxon>
        <taxon>Thermomonosporaceae</taxon>
        <taxon>Actinomadura</taxon>
    </lineage>
</organism>
<feature type="domain" description="SnoaL-like" evidence="1">
    <location>
        <begin position="35"/>
        <end position="133"/>
    </location>
</feature>
<comment type="caution">
    <text evidence="2">The sequence shown here is derived from an EMBL/GenBank/DDBJ whole genome shotgun (WGS) entry which is preliminary data.</text>
</comment>
<dbReference type="InterPro" id="IPR032710">
    <property type="entry name" value="NTF2-like_dom_sf"/>
</dbReference>
<dbReference type="Proteomes" id="UP001501427">
    <property type="component" value="Unassembled WGS sequence"/>
</dbReference>
<gene>
    <name evidence="2" type="ORF">GCM10009546_37250</name>
</gene>
<dbReference type="Gene3D" id="3.10.450.50">
    <property type="match status" value="1"/>
</dbReference>
<evidence type="ECO:0000313" key="3">
    <source>
        <dbReference type="Proteomes" id="UP001501427"/>
    </source>
</evidence>
<proteinExistence type="predicted"/>
<accession>A0ABP3PTW8</accession>
<dbReference type="InterPro" id="IPR037401">
    <property type="entry name" value="SnoaL-like"/>
</dbReference>
<evidence type="ECO:0000313" key="2">
    <source>
        <dbReference type="EMBL" id="GAA0571039.1"/>
    </source>
</evidence>
<keyword evidence="3" id="KW-1185">Reference proteome</keyword>
<name>A0ABP3PTW8_9ACTN</name>
<reference evidence="3" key="1">
    <citation type="journal article" date="2019" name="Int. J. Syst. Evol. Microbiol.">
        <title>The Global Catalogue of Microorganisms (GCM) 10K type strain sequencing project: providing services to taxonomists for standard genome sequencing and annotation.</title>
        <authorList>
            <consortium name="The Broad Institute Genomics Platform"/>
            <consortium name="The Broad Institute Genome Sequencing Center for Infectious Disease"/>
            <person name="Wu L."/>
            <person name="Ma J."/>
        </authorList>
    </citation>
    <scope>NUCLEOTIDE SEQUENCE [LARGE SCALE GENOMIC DNA]</scope>
    <source>
        <strain evidence="3">JCM 10667</strain>
    </source>
</reference>
<dbReference type="Pfam" id="PF12680">
    <property type="entry name" value="SnoaL_2"/>
    <property type="match status" value="1"/>
</dbReference>
<dbReference type="SUPFAM" id="SSF54427">
    <property type="entry name" value="NTF2-like"/>
    <property type="match status" value="1"/>
</dbReference>
<protein>
    <recommendedName>
        <fullName evidence="1">SnoaL-like domain-containing protein</fullName>
    </recommendedName>
</protein>
<sequence length="155" mass="17684">MSVTDLRVASVARRGVAGSMAGVDRDAVGRWVAGYERAWRTSGTEPLAELFSPDVSYLPSPWAQPIVGLSRLGLWWDAERDGPDEPFTMTSEIVAVDGDRAVVRIEVEYLRDDLARWRDLWILRFDADGRCVHFEEWPFTPDQPDGHWQRRGEPR</sequence>
<evidence type="ECO:0000259" key="1">
    <source>
        <dbReference type="Pfam" id="PF12680"/>
    </source>
</evidence>
<dbReference type="EMBL" id="BAAAHD010000032">
    <property type="protein sequence ID" value="GAA0571039.1"/>
    <property type="molecule type" value="Genomic_DNA"/>
</dbReference>